<evidence type="ECO:0000256" key="1">
    <source>
        <dbReference type="SAM" id="MobiDB-lite"/>
    </source>
</evidence>
<protein>
    <recommendedName>
        <fullName evidence="2">PX domain-containing protein</fullName>
    </recommendedName>
</protein>
<dbReference type="AlphaFoldDB" id="A0A225VY47"/>
<dbReference type="Gene3D" id="3.30.1520.10">
    <property type="entry name" value="Phox-like domain"/>
    <property type="match status" value="1"/>
</dbReference>
<gene>
    <name evidence="3" type="ORF">PHMEG_00016899</name>
</gene>
<evidence type="ECO:0000313" key="4">
    <source>
        <dbReference type="Proteomes" id="UP000198211"/>
    </source>
</evidence>
<dbReference type="SUPFAM" id="SSF64268">
    <property type="entry name" value="PX domain"/>
    <property type="match status" value="1"/>
</dbReference>
<feature type="region of interest" description="Disordered" evidence="1">
    <location>
        <begin position="1"/>
        <end position="52"/>
    </location>
</feature>
<dbReference type="Pfam" id="PF00787">
    <property type="entry name" value="PX"/>
    <property type="match status" value="1"/>
</dbReference>
<dbReference type="InterPro" id="IPR001683">
    <property type="entry name" value="PX_dom"/>
</dbReference>
<evidence type="ECO:0000313" key="3">
    <source>
        <dbReference type="EMBL" id="OWZ10275.1"/>
    </source>
</evidence>
<dbReference type="EMBL" id="NBNE01002499">
    <property type="protein sequence ID" value="OWZ10275.1"/>
    <property type="molecule type" value="Genomic_DNA"/>
</dbReference>
<reference evidence="4" key="1">
    <citation type="submission" date="2017-03" db="EMBL/GenBank/DDBJ databases">
        <title>Phytopthora megakarya and P. palmivora, two closely related causual agents of cacao black pod achieved similar genome size and gene model numbers by different mechanisms.</title>
        <authorList>
            <person name="Ali S."/>
            <person name="Shao J."/>
            <person name="Larry D.J."/>
            <person name="Kronmiller B."/>
            <person name="Shen D."/>
            <person name="Strem M.D."/>
            <person name="Melnick R.L."/>
            <person name="Guiltinan M.J."/>
            <person name="Tyler B.M."/>
            <person name="Meinhardt L.W."/>
            <person name="Bailey B.A."/>
        </authorList>
    </citation>
    <scope>NUCLEOTIDE SEQUENCE [LARGE SCALE GENOMIC DNA]</scope>
    <source>
        <strain evidence="4">zdho120</strain>
    </source>
</reference>
<dbReference type="Proteomes" id="UP000198211">
    <property type="component" value="Unassembled WGS sequence"/>
</dbReference>
<proteinExistence type="predicted"/>
<keyword evidence="4" id="KW-1185">Reference proteome</keyword>
<evidence type="ECO:0000259" key="2">
    <source>
        <dbReference type="PROSITE" id="PS50195"/>
    </source>
</evidence>
<dbReference type="OrthoDB" id="129140at2759"/>
<dbReference type="GO" id="GO:0035091">
    <property type="term" value="F:phosphatidylinositol binding"/>
    <property type="evidence" value="ECO:0007669"/>
    <property type="project" value="InterPro"/>
</dbReference>
<dbReference type="InterPro" id="IPR036871">
    <property type="entry name" value="PX_dom_sf"/>
</dbReference>
<name>A0A225VY47_9STRA</name>
<accession>A0A225VY47</accession>
<comment type="caution">
    <text evidence="3">The sequence shown here is derived from an EMBL/GenBank/DDBJ whole genome shotgun (WGS) entry which is preliminary data.</text>
</comment>
<feature type="domain" description="PX" evidence="2">
    <location>
        <begin position="66"/>
        <end position="194"/>
    </location>
</feature>
<feature type="compositionally biased region" description="Basic and acidic residues" evidence="1">
    <location>
        <begin position="33"/>
        <end position="43"/>
    </location>
</feature>
<organism evidence="3 4">
    <name type="scientific">Phytophthora megakarya</name>
    <dbReference type="NCBI Taxonomy" id="4795"/>
    <lineage>
        <taxon>Eukaryota</taxon>
        <taxon>Sar</taxon>
        <taxon>Stramenopiles</taxon>
        <taxon>Oomycota</taxon>
        <taxon>Peronosporomycetes</taxon>
        <taxon>Peronosporales</taxon>
        <taxon>Peronosporaceae</taxon>
        <taxon>Phytophthora</taxon>
    </lineage>
</organism>
<dbReference type="PROSITE" id="PS50195">
    <property type="entry name" value="PX"/>
    <property type="match status" value="1"/>
</dbReference>
<sequence>MGCTQSKTNEQEVVNPNVDEVEVSIQSVEENNTTERNETRGDAAETVEAETEPTPVMENPIVVVKSFDFALQFVPGEISINEYGVAFYNFDGSNSANSSQDVHVCKRYSEFKDMHAEISKLMVSEKNVKTSDQDKFQTYPALPSMPPANAITYMLGRGNQKVVKQREVQFVKVLNAIAKHPIAFQSKAFMEFIA</sequence>